<gene>
    <name evidence="2" type="ORF">COT98_04035</name>
</gene>
<dbReference type="PANTHER" id="PTHR46889">
    <property type="entry name" value="TRANSPOSASE INSF FOR INSERTION SEQUENCE IS3B-RELATED"/>
    <property type="match status" value="1"/>
</dbReference>
<dbReference type="PROSITE" id="PS50994">
    <property type="entry name" value="INTEGRASE"/>
    <property type="match status" value="1"/>
</dbReference>
<name>A0A2M6WNI8_9BACT</name>
<evidence type="ECO:0000313" key="3">
    <source>
        <dbReference type="Proteomes" id="UP000228900"/>
    </source>
</evidence>
<feature type="domain" description="Integrase catalytic" evidence="1">
    <location>
        <begin position="135"/>
        <end position="279"/>
    </location>
</feature>
<comment type="caution">
    <text evidence="2">The sequence shown here is derived from an EMBL/GenBank/DDBJ whole genome shotgun (WGS) entry which is preliminary data.</text>
</comment>
<dbReference type="GO" id="GO:0003676">
    <property type="term" value="F:nucleic acid binding"/>
    <property type="evidence" value="ECO:0007669"/>
    <property type="project" value="InterPro"/>
</dbReference>
<dbReference type="InterPro" id="IPR001584">
    <property type="entry name" value="Integrase_cat-core"/>
</dbReference>
<accession>A0A2M6WNI8</accession>
<dbReference type="SUPFAM" id="SSF46689">
    <property type="entry name" value="Homeodomain-like"/>
    <property type="match status" value="1"/>
</dbReference>
<evidence type="ECO:0000313" key="2">
    <source>
        <dbReference type="EMBL" id="PIT94365.1"/>
    </source>
</evidence>
<dbReference type="AlphaFoldDB" id="A0A2M6WNI8"/>
<protein>
    <recommendedName>
        <fullName evidence="1">Integrase catalytic domain-containing protein</fullName>
    </recommendedName>
</protein>
<dbReference type="Pfam" id="PF00665">
    <property type="entry name" value="rve"/>
    <property type="match status" value="1"/>
</dbReference>
<dbReference type="Proteomes" id="UP000228900">
    <property type="component" value="Unassembled WGS sequence"/>
</dbReference>
<dbReference type="Gene3D" id="3.30.420.10">
    <property type="entry name" value="Ribonuclease H-like superfamily/Ribonuclease H"/>
    <property type="match status" value="1"/>
</dbReference>
<dbReference type="InterPro" id="IPR036397">
    <property type="entry name" value="RNaseH_sf"/>
</dbReference>
<dbReference type="InterPro" id="IPR050900">
    <property type="entry name" value="Transposase_IS3/IS150/IS904"/>
</dbReference>
<sequence>MAYTTNPKIPRLRMEVVKKIRNDGWSVRQTARYYGYTPGAVSKWLNKAPDDMRKTIPTLSSSAHHRPNALSEEKVRAIIKTRLEHNKCAEVVQKQLENSGLNISLSSVKRTLARTNLIRHRSPWKKWHYSLPRPIAEKPGDLLQVDTVHFLTSSGRRFYVYTIIDLYSRWTYAEVVKKIGARRSILFLQSARKHAKFNSVMIPSDNGPEFTQHFTDGIAKMKIAHRHSRIRKCNDNAHIERFNRTIQEECSGVEKPVNYDRYLSLINNYLKYYNNSRLH</sequence>
<feature type="non-terminal residue" evidence="2">
    <location>
        <position position="279"/>
    </location>
</feature>
<organism evidence="2 3">
    <name type="scientific">Candidatus Falkowbacteria bacterium CG10_big_fil_rev_8_21_14_0_10_39_9</name>
    <dbReference type="NCBI Taxonomy" id="1974566"/>
    <lineage>
        <taxon>Bacteria</taxon>
        <taxon>Candidatus Falkowiibacteriota</taxon>
    </lineage>
</organism>
<evidence type="ECO:0000259" key="1">
    <source>
        <dbReference type="PROSITE" id="PS50994"/>
    </source>
</evidence>
<dbReference type="EMBL" id="PFAQ01000054">
    <property type="protein sequence ID" value="PIT94365.1"/>
    <property type="molecule type" value="Genomic_DNA"/>
</dbReference>
<dbReference type="GO" id="GO:0015074">
    <property type="term" value="P:DNA integration"/>
    <property type="evidence" value="ECO:0007669"/>
    <property type="project" value="InterPro"/>
</dbReference>
<dbReference type="InterPro" id="IPR012337">
    <property type="entry name" value="RNaseH-like_sf"/>
</dbReference>
<proteinExistence type="predicted"/>
<dbReference type="PANTHER" id="PTHR46889:SF4">
    <property type="entry name" value="TRANSPOSASE INSO FOR INSERTION SEQUENCE ELEMENT IS911B-RELATED"/>
    <property type="match status" value="1"/>
</dbReference>
<reference evidence="3" key="1">
    <citation type="submission" date="2017-09" db="EMBL/GenBank/DDBJ databases">
        <title>Depth-based differentiation of microbial function through sediment-hosted aquifers and enrichment of novel symbionts in the deep terrestrial subsurface.</title>
        <authorList>
            <person name="Probst A.J."/>
            <person name="Ladd B."/>
            <person name="Jarett J.K."/>
            <person name="Geller-Mcgrath D.E."/>
            <person name="Sieber C.M.K."/>
            <person name="Emerson J.B."/>
            <person name="Anantharaman K."/>
            <person name="Thomas B.C."/>
            <person name="Malmstrom R."/>
            <person name="Stieglmeier M."/>
            <person name="Klingl A."/>
            <person name="Woyke T."/>
            <person name="Ryan C.M."/>
            <person name="Banfield J.F."/>
        </authorList>
    </citation>
    <scope>NUCLEOTIDE SEQUENCE [LARGE SCALE GENOMIC DNA]</scope>
</reference>
<dbReference type="SUPFAM" id="SSF53098">
    <property type="entry name" value="Ribonuclease H-like"/>
    <property type="match status" value="1"/>
</dbReference>
<dbReference type="InterPro" id="IPR009057">
    <property type="entry name" value="Homeodomain-like_sf"/>
</dbReference>